<reference evidence="1 2" key="1">
    <citation type="submission" date="2019-03" db="EMBL/GenBank/DDBJ databases">
        <title>Genomic Encyclopedia of Archaeal and Bacterial Type Strains, Phase II (KMG-II): from individual species to whole genera.</title>
        <authorList>
            <person name="Goeker M."/>
        </authorList>
    </citation>
    <scope>NUCLEOTIDE SEQUENCE [LARGE SCALE GENOMIC DNA]</scope>
    <source>
        <strain evidence="1 2">DSM 24425</strain>
    </source>
</reference>
<organism evidence="1 2">
    <name type="scientific">Phorcysia thermohydrogeniphila</name>
    <dbReference type="NCBI Taxonomy" id="936138"/>
    <lineage>
        <taxon>Bacteria</taxon>
        <taxon>Pseudomonadati</taxon>
        <taxon>Aquificota</taxon>
        <taxon>Aquificia</taxon>
        <taxon>Desulfurobacteriales</taxon>
        <taxon>Desulfurobacteriaceae</taxon>
        <taxon>Phorcysia</taxon>
    </lineage>
</organism>
<evidence type="ECO:0000313" key="2">
    <source>
        <dbReference type="Proteomes" id="UP000295777"/>
    </source>
</evidence>
<dbReference type="AlphaFoldDB" id="A0A4R1GCR6"/>
<protein>
    <submittedName>
        <fullName evidence="1">Uncharacterized protein</fullName>
    </submittedName>
</protein>
<proteinExistence type="predicted"/>
<accession>A0A4R1GCR6</accession>
<dbReference type="Proteomes" id="UP000295777">
    <property type="component" value="Unassembled WGS sequence"/>
</dbReference>
<evidence type="ECO:0000313" key="1">
    <source>
        <dbReference type="EMBL" id="TCK04603.1"/>
    </source>
</evidence>
<comment type="caution">
    <text evidence="1">The sequence shown here is derived from an EMBL/GenBank/DDBJ whole genome shotgun (WGS) entry which is preliminary data.</text>
</comment>
<keyword evidence="2" id="KW-1185">Reference proteome</keyword>
<dbReference type="InterPro" id="IPR038573">
    <property type="entry name" value="BrnT_sf"/>
</dbReference>
<name>A0A4R1GCR6_9BACT</name>
<dbReference type="EMBL" id="SMFV01000003">
    <property type="protein sequence ID" value="TCK04603.1"/>
    <property type="molecule type" value="Genomic_DNA"/>
</dbReference>
<dbReference type="Gene3D" id="3.10.450.530">
    <property type="entry name" value="Ribonuclease toxin, BrnT, of type II toxin-antitoxin system"/>
    <property type="match status" value="1"/>
</dbReference>
<gene>
    <name evidence="1" type="ORF">CLV27_1036</name>
</gene>
<sequence>MDIEFEWDSKKDEFLRKERGISFEEIIELITPENLLAVREHPNPLKYPNQKIFIININGYAWVATYPSRKWTKVYLRR</sequence>